<dbReference type="Gene3D" id="3.40.50.12780">
    <property type="entry name" value="N-terminal domain of ligase-like"/>
    <property type="match status" value="1"/>
</dbReference>
<dbReference type="InterPro" id="IPR045851">
    <property type="entry name" value="AMP-bd_C_sf"/>
</dbReference>
<comment type="cofactor">
    <cofactor evidence="1">
        <name>pantetheine 4'-phosphate</name>
        <dbReference type="ChEBI" id="CHEBI:47942"/>
    </cofactor>
</comment>
<dbReference type="Pfam" id="PF00501">
    <property type="entry name" value="AMP-binding"/>
    <property type="match status" value="1"/>
</dbReference>
<dbReference type="InterPro" id="IPR036736">
    <property type="entry name" value="ACP-like_sf"/>
</dbReference>
<dbReference type="Gene3D" id="3.30.559.10">
    <property type="entry name" value="Chloramphenicol acetyltransferase-like domain"/>
    <property type="match status" value="1"/>
</dbReference>
<dbReference type="EMBL" id="BONX01000004">
    <property type="protein sequence ID" value="GIG94457.1"/>
    <property type="molecule type" value="Genomic_DNA"/>
</dbReference>
<dbReference type="Pfam" id="PF00668">
    <property type="entry name" value="Condensation"/>
    <property type="match status" value="1"/>
</dbReference>
<evidence type="ECO:0000259" key="5">
    <source>
        <dbReference type="PROSITE" id="PS50075"/>
    </source>
</evidence>
<accession>A0ABQ4EJS6</accession>
<dbReference type="SUPFAM" id="SSF52777">
    <property type="entry name" value="CoA-dependent acyltransferases"/>
    <property type="match status" value="2"/>
</dbReference>
<dbReference type="InterPro" id="IPR020806">
    <property type="entry name" value="PKS_PP-bd"/>
</dbReference>
<dbReference type="Gene3D" id="3.30.300.30">
    <property type="match status" value="1"/>
</dbReference>
<organism evidence="6 7">
    <name type="scientific">Plantactinospora mayteni</name>
    <dbReference type="NCBI Taxonomy" id="566021"/>
    <lineage>
        <taxon>Bacteria</taxon>
        <taxon>Bacillati</taxon>
        <taxon>Actinomycetota</taxon>
        <taxon>Actinomycetes</taxon>
        <taxon>Micromonosporales</taxon>
        <taxon>Micromonosporaceae</taxon>
        <taxon>Plantactinospora</taxon>
    </lineage>
</organism>
<dbReference type="Gene3D" id="3.40.50.1820">
    <property type="entry name" value="alpha/beta hydrolase"/>
    <property type="match status" value="1"/>
</dbReference>
<feature type="region of interest" description="Disordered" evidence="4">
    <location>
        <begin position="928"/>
        <end position="961"/>
    </location>
</feature>
<dbReference type="InterPro" id="IPR010071">
    <property type="entry name" value="AA_adenyl_dom"/>
</dbReference>
<evidence type="ECO:0000256" key="4">
    <source>
        <dbReference type="SAM" id="MobiDB-lite"/>
    </source>
</evidence>
<dbReference type="NCBIfam" id="TIGR01733">
    <property type="entry name" value="AA-adenyl-dom"/>
    <property type="match status" value="1"/>
</dbReference>
<proteinExistence type="predicted"/>
<evidence type="ECO:0000256" key="1">
    <source>
        <dbReference type="ARBA" id="ARBA00001957"/>
    </source>
</evidence>
<protein>
    <recommendedName>
        <fullName evidence="5">Carrier domain-containing protein</fullName>
    </recommendedName>
</protein>
<dbReference type="InterPro" id="IPR025110">
    <property type="entry name" value="AMP-bd_C"/>
</dbReference>
<dbReference type="InterPro" id="IPR020845">
    <property type="entry name" value="AMP-binding_CS"/>
</dbReference>
<dbReference type="InterPro" id="IPR023213">
    <property type="entry name" value="CAT-like_dom_sf"/>
</dbReference>
<evidence type="ECO:0000313" key="6">
    <source>
        <dbReference type="EMBL" id="GIG94457.1"/>
    </source>
</evidence>
<dbReference type="InterPro" id="IPR001242">
    <property type="entry name" value="Condensation_dom"/>
</dbReference>
<dbReference type="Proteomes" id="UP000621500">
    <property type="component" value="Unassembled WGS sequence"/>
</dbReference>
<dbReference type="PROSITE" id="PS50075">
    <property type="entry name" value="CARRIER"/>
    <property type="match status" value="1"/>
</dbReference>
<gene>
    <name evidence="6" type="ORF">Pma05_10300</name>
</gene>
<name>A0ABQ4EJS6_9ACTN</name>
<dbReference type="InterPro" id="IPR042099">
    <property type="entry name" value="ANL_N_sf"/>
</dbReference>
<dbReference type="PANTHER" id="PTHR45527:SF1">
    <property type="entry name" value="FATTY ACID SYNTHASE"/>
    <property type="match status" value="1"/>
</dbReference>
<sequence length="1038" mass="109636">MTAAPDSAPPPLDGVALDPGTEALWLLHQLVPDRAVSNVALAIEFDRPPRWWPLREALNWLVRRHASLRTSFSAVDGVPVRRPTDADVPLELDVYGSTPETVEADLRAYAAAPFTLDEPPLLRVGLFAVGPHRQIVCLVAHHIVIDAASLRVLVDELGQAYEAIAADGEPPTLPPPIELPPATVPPQALRFWRDHVAGHDSAGMRLEGAQDPVGPPTFAGHLVERPMADEAVQALATLRRRCHTTDAIVLLSAYYATLRGHGAADDALVGVMMDTRAGSTAAGGGAVGYHVATLPLRVTLAAAMPFETLVARVTRLMVDPIEHGPVPFEVLARGHVGTAGADPSWWRNRLVRCLFNFRPGAPDPEPVGAGSRIRDVSTGLSRFDLELTVARIGAQTVAYLLASTEAYDPSLARTFLERLDVVLTQAAADPTRPLGDFDLRTAADRRLVADANRTAVAWPEPGTVLGMVDAVARRHPAATAVVEGGRPVTYAQLLRAGAATAGKLADLGAGPGSVVAIAAPRGAPVAAAALGVWAAGAAYLPLDPDHPPARLVEQLTDADCRVVIGDPPEGCAAGRTVLPVPAFGKLTSLDRLPTFSGLDPEAPAYLIYTSGSTGRPKGVVLTHRNLANVVRHFATELDMDSTTSMMWLTTFAFDISALELFLPLSVGGRVVVAADELRASPDALVELIDDADVSAVQATPTTWRLAAPAAKGRLVGRTVLCGGEPLSAPLAEQLHATGARVLNVYGPTETTIWSTAAELSPAGPVTIGTPISNTRVAVLDPRGRPRPVGLAGELYIGGDGVAVRYHNQPDLTGERFRDTEAVGRGYRTGDVARWRPDGQLELLGREDRQVKLRAHRIELGEVESVLEDHPEVRAASVALRGDPSADGRLVAFVAATERPGLTADIWSYAARRLPAYSMPAQVVVLPELPSTDNGKTDHRALAGRDLPVDGAPVPADGDREPADTTEAVLVELWRSVLSRPAVGPLDNLFLNGGNSLVAVRLATAVTSRLGVPVTMAMVFRAPTPAALAALIQTGGTGR</sequence>
<keyword evidence="3" id="KW-0597">Phosphoprotein</keyword>
<reference evidence="6 7" key="1">
    <citation type="submission" date="2021-01" db="EMBL/GenBank/DDBJ databases">
        <title>Whole genome shotgun sequence of Plantactinospora mayteni NBRC 109088.</title>
        <authorList>
            <person name="Komaki H."/>
            <person name="Tamura T."/>
        </authorList>
    </citation>
    <scope>NUCLEOTIDE SEQUENCE [LARGE SCALE GENOMIC DNA]</scope>
    <source>
        <strain evidence="6 7">NBRC 109088</strain>
    </source>
</reference>
<dbReference type="Pfam" id="PF00550">
    <property type="entry name" value="PP-binding"/>
    <property type="match status" value="1"/>
</dbReference>
<keyword evidence="2" id="KW-0596">Phosphopantetheine</keyword>
<evidence type="ECO:0000256" key="2">
    <source>
        <dbReference type="ARBA" id="ARBA00022450"/>
    </source>
</evidence>
<dbReference type="SMART" id="SM00823">
    <property type="entry name" value="PKS_PP"/>
    <property type="match status" value="1"/>
</dbReference>
<dbReference type="InterPro" id="IPR000873">
    <property type="entry name" value="AMP-dep_synth/lig_dom"/>
</dbReference>
<comment type="caution">
    <text evidence="6">The sequence shown here is derived from an EMBL/GenBank/DDBJ whole genome shotgun (WGS) entry which is preliminary data.</text>
</comment>
<dbReference type="InterPro" id="IPR029058">
    <property type="entry name" value="AB_hydrolase_fold"/>
</dbReference>
<evidence type="ECO:0000313" key="7">
    <source>
        <dbReference type="Proteomes" id="UP000621500"/>
    </source>
</evidence>
<dbReference type="Pfam" id="PF13193">
    <property type="entry name" value="AMP-binding_C"/>
    <property type="match status" value="1"/>
</dbReference>
<dbReference type="SUPFAM" id="SSF47336">
    <property type="entry name" value="ACP-like"/>
    <property type="match status" value="1"/>
</dbReference>
<dbReference type="PROSITE" id="PS00455">
    <property type="entry name" value="AMP_BINDING"/>
    <property type="match status" value="1"/>
</dbReference>
<dbReference type="InterPro" id="IPR009081">
    <property type="entry name" value="PP-bd_ACP"/>
</dbReference>
<dbReference type="SUPFAM" id="SSF56801">
    <property type="entry name" value="Acetyl-CoA synthetase-like"/>
    <property type="match status" value="1"/>
</dbReference>
<evidence type="ECO:0000256" key="3">
    <source>
        <dbReference type="ARBA" id="ARBA00022553"/>
    </source>
</evidence>
<dbReference type="PANTHER" id="PTHR45527">
    <property type="entry name" value="NONRIBOSOMAL PEPTIDE SYNTHETASE"/>
    <property type="match status" value="1"/>
</dbReference>
<dbReference type="RefSeq" id="WP_203856084.1">
    <property type="nucleotide sequence ID" value="NZ_BAAAZQ010000002.1"/>
</dbReference>
<dbReference type="Gene3D" id="3.30.559.30">
    <property type="entry name" value="Nonribosomal peptide synthetase, condensation domain"/>
    <property type="match status" value="1"/>
</dbReference>
<keyword evidence="7" id="KW-1185">Reference proteome</keyword>
<feature type="domain" description="Carrier" evidence="5">
    <location>
        <begin position="960"/>
        <end position="1035"/>
    </location>
</feature>